<evidence type="ECO:0000256" key="1">
    <source>
        <dbReference type="SAM" id="SignalP"/>
    </source>
</evidence>
<reference evidence="2 3" key="1">
    <citation type="submission" date="2019-03" db="EMBL/GenBank/DDBJ databases">
        <title>Genomic Encyclopedia of Type Strains, Phase IV (KMG-IV): sequencing the most valuable type-strain genomes for metagenomic binning, comparative biology and taxonomic classification.</title>
        <authorList>
            <person name="Goeker M."/>
        </authorList>
    </citation>
    <scope>NUCLEOTIDE SEQUENCE [LARGE SCALE GENOMIC DNA]</scope>
    <source>
        <strain evidence="2 3">DSM 103428</strain>
    </source>
</reference>
<keyword evidence="1" id="KW-0732">Signal</keyword>
<evidence type="ECO:0008006" key="4">
    <source>
        <dbReference type="Google" id="ProtNLM"/>
    </source>
</evidence>
<dbReference type="OrthoDB" id="118390at2"/>
<evidence type="ECO:0000313" key="2">
    <source>
        <dbReference type="EMBL" id="TCK75204.1"/>
    </source>
</evidence>
<comment type="caution">
    <text evidence="2">The sequence shown here is derived from an EMBL/GenBank/DDBJ whole genome shotgun (WGS) entry which is preliminary data.</text>
</comment>
<protein>
    <recommendedName>
        <fullName evidence="4">Adhesin</fullName>
    </recommendedName>
</protein>
<sequence length="218" mass="23883">MYKKFLVLTALLLTLAAAHAQSPRRQLALDKPAPLIVDKAVPSGSMLVLDMNVGDVKVVRNSDEHAIRLEIKPHHFDDEDTMSSWVREFDVAGDRATIRLKMPKGHDNNSHGGDVTIYVPRETSLKLDLGVGDLTVAEVEGSKDLHVGIGDLVVKIEDASQYGEVEGVTRIGDISDQLWQMHASGFLGKTEHHSQTGRYRLRASVGIGDVSFVKPKAL</sequence>
<keyword evidence="3" id="KW-1185">Reference proteome</keyword>
<evidence type="ECO:0000313" key="3">
    <source>
        <dbReference type="Proteomes" id="UP000295210"/>
    </source>
</evidence>
<accession>A0A4R1LAL3</accession>
<organism evidence="2 3">
    <name type="scientific">Acidipila rosea</name>
    <dbReference type="NCBI Taxonomy" id="768535"/>
    <lineage>
        <taxon>Bacteria</taxon>
        <taxon>Pseudomonadati</taxon>
        <taxon>Acidobacteriota</taxon>
        <taxon>Terriglobia</taxon>
        <taxon>Terriglobales</taxon>
        <taxon>Acidobacteriaceae</taxon>
        <taxon>Acidipila</taxon>
    </lineage>
</organism>
<feature type="chain" id="PRO_5020272114" description="Adhesin" evidence="1">
    <location>
        <begin position="21"/>
        <end position="218"/>
    </location>
</feature>
<proteinExistence type="predicted"/>
<dbReference type="Proteomes" id="UP000295210">
    <property type="component" value="Unassembled WGS sequence"/>
</dbReference>
<dbReference type="EMBL" id="SMGK01000001">
    <property type="protein sequence ID" value="TCK75204.1"/>
    <property type="molecule type" value="Genomic_DNA"/>
</dbReference>
<dbReference type="AlphaFoldDB" id="A0A4R1LAL3"/>
<dbReference type="RefSeq" id="WP_131990786.1">
    <property type="nucleotide sequence ID" value="NZ_SMGK01000001.1"/>
</dbReference>
<feature type="signal peptide" evidence="1">
    <location>
        <begin position="1"/>
        <end position="20"/>
    </location>
</feature>
<name>A0A4R1LAL3_9BACT</name>
<gene>
    <name evidence="2" type="ORF">C7378_0184</name>
</gene>